<evidence type="ECO:0000256" key="1">
    <source>
        <dbReference type="ARBA" id="ARBA00001946"/>
    </source>
</evidence>
<feature type="binding site" evidence="10">
    <location>
        <begin position="12"/>
        <end position="17"/>
    </location>
    <ligand>
        <name>substrate</name>
    </ligand>
</feature>
<keyword evidence="6 10" id="KW-0547">Nucleotide-binding</keyword>
<keyword evidence="5 10" id="KW-0819">tRNA processing</keyword>
<evidence type="ECO:0000313" key="14">
    <source>
        <dbReference type="EMBL" id="KGX93088.1"/>
    </source>
</evidence>
<dbReference type="STRING" id="1385510.GCA_000425205_01416"/>
<evidence type="ECO:0000256" key="8">
    <source>
        <dbReference type="ARBA" id="ARBA00022842"/>
    </source>
</evidence>
<proteinExistence type="inferred from homology"/>
<comment type="cofactor">
    <cofactor evidence="1 10">
        <name>Mg(2+)</name>
        <dbReference type="ChEBI" id="CHEBI:18420"/>
    </cofactor>
</comment>
<dbReference type="eggNOG" id="COG0324">
    <property type="taxonomic scope" value="Bacteria"/>
</dbReference>
<comment type="catalytic activity">
    <reaction evidence="9 10 11">
        <text>adenosine(37) in tRNA + dimethylallyl diphosphate = N(6)-dimethylallyladenosine(37) in tRNA + diphosphate</text>
        <dbReference type="Rhea" id="RHEA:26482"/>
        <dbReference type="Rhea" id="RHEA-COMP:10162"/>
        <dbReference type="Rhea" id="RHEA-COMP:10375"/>
        <dbReference type="ChEBI" id="CHEBI:33019"/>
        <dbReference type="ChEBI" id="CHEBI:57623"/>
        <dbReference type="ChEBI" id="CHEBI:74411"/>
        <dbReference type="ChEBI" id="CHEBI:74415"/>
        <dbReference type="EC" id="2.5.1.75"/>
    </reaction>
</comment>
<dbReference type="AlphaFoldDB" id="A0A0A5GPC4"/>
<dbReference type="SUPFAM" id="SSF52540">
    <property type="entry name" value="P-loop containing nucleoside triphosphate hydrolases"/>
    <property type="match status" value="2"/>
</dbReference>
<evidence type="ECO:0000256" key="11">
    <source>
        <dbReference type="RuleBase" id="RU003783"/>
    </source>
</evidence>
<dbReference type="GO" id="GO:0006400">
    <property type="term" value="P:tRNA modification"/>
    <property type="evidence" value="ECO:0007669"/>
    <property type="project" value="TreeGrafter"/>
</dbReference>
<evidence type="ECO:0000256" key="7">
    <source>
        <dbReference type="ARBA" id="ARBA00022840"/>
    </source>
</evidence>
<dbReference type="InterPro" id="IPR039657">
    <property type="entry name" value="Dimethylallyltransferase"/>
</dbReference>
<keyword evidence="4 10" id="KW-0808">Transferase</keyword>
<dbReference type="GO" id="GO:0005524">
    <property type="term" value="F:ATP binding"/>
    <property type="evidence" value="ECO:0007669"/>
    <property type="project" value="UniProtKB-UniRule"/>
</dbReference>
<evidence type="ECO:0000256" key="4">
    <source>
        <dbReference type="ARBA" id="ARBA00022679"/>
    </source>
</evidence>
<dbReference type="Pfam" id="PF01715">
    <property type="entry name" value="IPPT"/>
    <property type="match status" value="1"/>
</dbReference>
<feature type="region of interest" description="Interaction with substrate tRNA" evidence="10">
    <location>
        <begin position="34"/>
        <end position="37"/>
    </location>
</feature>
<comment type="caution">
    <text evidence="14">The sequence shown here is derived from an EMBL/GenBank/DDBJ whole genome shotgun (WGS) entry which is preliminary data.</text>
</comment>
<comment type="subunit">
    <text evidence="10">Monomer.</text>
</comment>
<evidence type="ECO:0000256" key="3">
    <source>
        <dbReference type="ARBA" id="ARBA00005842"/>
    </source>
</evidence>
<dbReference type="GO" id="GO:0052381">
    <property type="term" value="F:tRNA dimethylallyltransferase activity"/>
    <property type="evidence" value="ECO:0007669"/>
    <property type="project" value="UniProtKB-UniRule"/>
</dbReference>
<keyword evidence="15" id="KW-1185">Reference proteome</keyword>
<dbReference type="PANTHER" id="PTHR11088:SF60">
    <property type="entry name" value="TRNA DIMETHYLALLYLTRANSFERASE"/>
    <property type="match status" value="1"/>
</dbReference>
<evidence type="ECO:0000256" key="10">
    <source>
        <dbReference type="HAMAP-Rule" id="MF_00185"/>
    </source>
</evidence>
<gene>
    <name evidence="10" type="primary">miaA</name>
    <name evidence="14" type="ORF">N781_11760</name>
</gene>
<dbReference type="Gene3D" id="3.40.50.300">
    <property type="entry name" value="P-loop containing nucleotide triphosphate hydrolases"/>
    <property type="match status" value="1"/>
</dbReference>
<evidence type="ECO:0000256" key="2">
    <source>
        <dbReference type="ARBA" id="ARBA00003213"/>
    </source>
</evidence>
<dbReference type="EMBL" id="AVPE01000003">
    <property type="protein sequence ID" value="KGX93088.1"/>
    <property type="molecule type" value="Genomic_DNA"/>
</dbReference>
<dbReference type="Proteomes" id="UP000030528">
    <property type="component" value="Unassembled WGS sequence"/>
</dbReference>
<feature type="binding site" evidence="10">
    <location>
        <begin position="10"/>
        <end position="17"/>
    </location>
    <ligand>
        <name>ATP</name>
        <dbReference type="ChEBI" id="CHEBI:30616"/>
    </ligand>
</feature>
<reference evidence="14 15" key="1">
    <citation type="submission" date="2013-08" db="EMBL/GenBank/DDBJ databases">
        <authorList>
            <person name="Huang J."/>
            <person name="Wang G."/>
        </authorList>
    </citation>
    <scope>NUCLEOTIDE SEQUENCE [LARGE SCALE GENOMIC DNA]</scope>
    <source>
        <strain evidence="14 15">JSM 076056</strain>
    </source>
</reference>
<evidence type="ECO:0000256" key="13">
    <source>
        <dbReference type="RuleBase" id="RU003785"/>
    </source>
</evidence>
<organism evidence="14 15">
    <name type="scientific">Pontibacillus halophilus JSM 076056 = DSM 19796</name>
    <dbReference type="NCBI Taxonomy" id="1385510"/>
    <lineage>
        <taxon>Bacteria</taxon>
        <taxon>Bacillati</taxon>
        <taxon>Bacillota</taxon>
        <taxon>Bacilli</taxon>
        <taxon>Bacillales</taxon>
        <taxon>Bacillaceae</taxon>
        <taxon>Pontibacillus</taxon>
    </lineage>
</organism>
<dbReference type="InterPro" id="IPR018022">
    <property type="entry name" value="IPT"/>
</dbReference>
<evidence type="ECO:0000256" key="5">
    <source>
        <dbReference type="ARBA" id="ARBA00022694"/>
    </source>
</evidence>
<dbReference type="InterPro" id="IPR027417">
    <property type="entry name" value="P-loop_NTPase"/>
</dbReference>
<feature type="site" description="Interaction with substrate tRNA" evidence="10">
    <location>
        <position position="100"/>
    </location>
</feature>
<comment type="similarity">
    <text evidence="3 10 13">Belongs to the IPP transferase family.</text>
</comment>
<keyword evidence="8 10" id="KW-0460">Magnesium</keyword>
<comment type="function">
    <text evidence="2 10 12">Catalyzes the transfer of a dimethylallyl group onto the adenine at position 37 in tRNAs that read codons beginning with uridine, leading to the formation of N6-(dimethylallyl)adenosine (i(6)A).</text>
</comment>
<feature type="site" description="Interaction with substrate tRNA" evidence="10">
    <location>
        <position position="118"/>
    </location>
</feature>
<evidence type="ECO:0000313" key="15">
    <source>
        <dbReference type="Proteomes" id="UP000030528"/>
    </source>
</evidence>
<protein>
    <recommendedName>
        <fullName evidence="10">tRNA dimethylallyltransferase</fullName>
        <ecNumber evidence="10">2.5.1.75</ecNumber>
    </recommendedName>
    <alternativeName>
        <fullName evidence="10">Dimethylallyl diphosphate:tRNA dimethylallyltransferase</fullName>
        <shortName evidence="10">DMAPP:tRNA dimethylallyltransferase</shortName>
        <shortName evidence="10">DMATase</shortName>
    </alternativeName>
    <alternativeName>
        <fullName evidence="10">Isopentenyl-diphosphate:tRNA isopentenyltransferase</fullName>
        <shortName evidence="10">IPP transferase</shortName>
        <shortName evidence="10">IPPT</shortName>
        <shortName evidence="10">IPTase</shortName>
    </alternativeName>
</protein>
<dbReference type="HAMAP" id="MF_00185">
    <property type="entry name" value="IPP_trans"/>
    <property type="match status" value="1"/>
</dbReference>
<evidence type="ECO:0000256" key="6">
    <source>
        <dbReference type="ARBA" id="ARBA00022741"/>
    </source>
</evidence>
<keyword evidence="7 10" id="KW-0067">ATP-binding</keyword>
<sequence length="313" mass="36265">MKKKVIAVVGPTAVGKTKCSVEIAKRYGEVISGDSMQIYKGMDVGTAKVTEEEMQGIRHHMIDIKEPDETFSVAEFKREVVKHIENIHKEGRIPIIAGGTGLYIQSVLYDYDFAEEKRDHLYQEALEAAIERDGIDIHYARLERIDPDYAAKVHKNNTRRVIRALEVYDKTGLTMTEYAEQETERESPYEPILIGLYMEREQLYDRINRRVDAMMEEGLLDEVRELINLGYENAQSMQAIGYKEFVPYFQGESTLDEAVSLLKRNTRRFAKRQLTWFRNKLDVRWYEMDEASPEQTFSTILQDLEGIIEGGDE</sequence>
<accession>A0A0A5GPC4</accession>
<evidence type="ECO:0000256" key="9">
    <source>
        <dbReference type="ARBA" id="ARBA00049563"/>
    </source>
</evidence>
<dbReference type="NCBIfam" id="TIGR00174">
    <property type="entry name" value="miaA"/>
    <property type="match status" value="1"/>
</dbReference>
<dbReference type="RefSeq" id="WP_026799862.1">
    <property type="nucleotide sequence ID" value="NZ_AULI01000005.1"/>
</dbReference>
<evidence type="ECO:0000256" key="12">
    <source>
        <dbReference type="RuleBase" id="RU003784"/>
    </source>
</evidence>
<dbReference type="OrthoDB" id="9776390at2"/>
<dbReference type="EC" id="2.5.1.75" evidence="10"/>
<comment type="caution">
    <text evidence="10">Lacks conserved residue(s) required for the propagation of feature annotation.</text>
</comment>
<name>A0A0A5GPC4_9BACI</name>
<dbReference type="Gene3D" id="1.10.20.140">
    <property type="match status" value="1"/>
</dbReference>
<dbReference type="PANTHER" id="PTHR11088">
    <property type="entry name" value="TRNA DIMETHYLALLYLTRANSFERASE"/>
    <property type="match status" value="1"/>
</dbReference>